<dbReference type="PROSITE" id="PS50156">
    <property type="entry name" value="SSD"/>
    <property type="match status" value="2"/>
</dbReference>
<organism evidence="8 9">
    <name type="scientific">Halalkalibaculum roseum</name>
    <dbReference type="NCBI Taxonomy" id="2709311"/>
    <lineage>
        <taxon>Bacteria</taxon>
        <taxon>Pseudomonadati</taxon>
        <taxon>Balneolota</taxon>
        <taxon>Balneolia</taxon>
        <taxon>Balneolales</taxon>
        <taxon>Balneolaceae</taxon>
        <taxon>Halalkalibaculum</taxon>
    </lineage>
</organism>
<proteinExistence type="predicted"/>
<evidence type="ECO:0000256" key="4">
    <source>
        <dbReference type="ARBA" id="ARBA00022989"/>
    </source>
</evidence>
<evidence type="ECO:0000256" key="1">
    <source>
        <dbReference type="ARBA" id="ARBA00004651"/>
    </source>
</evidence>
<evidence type="ECO:0000256" key="3">
    <source>
        <dbReference type="ARBA" id="ARBA00022692"/>
    </source>
</evidence>
<sequence length="852" mass="95708">MIERLFAYLGPFIRYTARYPLRILAVSFITALVGFMLAYNLRIDNDLAKLIPEDYPSVQALEKLREQVGAENEVAVAIKSPSLPANKEFAADLIDRAMKLKLPKISAPYFTRAEFRKEINFLQNNALYFATESELDKLEQYLKDVAQQAKEEANPFYIELEEEDESETDSVGRELEQMYDELVGSEYYLSEDSLTLVVKLFPNGSQTDIRFIRSSYGELQNVVDDLSPTTYDPEMEITLAGRFLRTLIEVETITADVKSSFGAGVLMLLCVVVAYFFYRNYRIRAGSQISFKLMVSELPRMPVIAIIMALPLTFSICWTFGIAYLTFGNLNIMTSTLGLLLFGMGIDFGIHFFARYMEERGHGKSVEDSAYKTFMTTGQAITVVGITTAAAFFILMIAEFKGFSEFGFIAGIGILFAIIAYIVSLPALLVQFERMRLLNLSKTPVHNVKSQNNRMKLGSSRRTFYVSVTVLVLAVISILYAGYNVKNIEFEYHFGSLEPEYKRFTEVNSKARTAYSNKQTRNSAYIIVDKPDDAPLVASILKERASEDTLSPTVREVETFQDRFPMNDSAARAKLERIDDIRDLLADPFLENKNHQLDRLRKASTTREIISLEEVPDFLKSPFTSKDGEVGNLVIIYPSVGLSDGRNSMNFADDIGKVTLPGGKVYYAGSTSIVASDMLELMIEETPLMVTLTIVIIILFKLIILHKVKWVLLALFPLGASFLWMFGIMPDLGWKLNFYNLVVLPTVLGIGDDSGIHIVHRYLEEGKDSIEKVLRSTGEHISVSAMTTVVGFGGLLFSIHPGMRSIGELAILGIMLSLLASLIVLPALIHILERFSTKSPEKSVEKRPREKL</sequence>
<feature type="transmembrane region" description="Helical" evidence="6">
    <location>
        <begin position="21"/>
        <end position="41"/>
    </location>
</feature>
<dbReference type="Pfam" id="PF03176">
    <property type="entry name" value="MMPL"/>
    <property type="match status" value="2"/>
</dbReference>
<accession>A0A6M1T3J0</accession>
<dbReference type="GO" id="GO:0005886">
    <property type="term" value="C:plasma membrane"/>
    <property type="evidence" value="ECO:0007669"/>
    <property type="project" value="UniProtKB-SubCell"/>
</dbReference>
<feature type="transmembrane region" description="Helical" evidence="6">
    <location>
        <begin position="261"/>
        <end position="281"/>
    </location>
</feature>
<comment type="subcellular location">
    <subcellularLocation>
        <location evidence="1">Cell membrane</location>
        <topology evidence="1">Multi-pass membrane protein</topology>
    </subcellularLocation>
</comment>
<keyword evidence="3 6" id="KW-0812">Transmembrane</keyword>
<dbReference type="RefSeq" id="WP_165140982.1">
    <property type="nucleotide sequence ID" value="NZ_JAALLT010000002.1"/>
</dbReference>
<dbReference type="InterPro" id="IPR050545">
    <property type="entry name" value="Mycobact_MmpL"/>
</dbReference>
<feature type="transmembrane region" description="Helical" evidence="6">
    <location>
        <begin position="809"/>
        <end position="832"/>
    </location>
</feature>
<dbReference type="InterPro" id="IPR004869">
    <property type="entry name" value="MMPL_dom"/>
</dbReference>
<feature type="transmembrane region" description="Helical" evidence="6">
    <location>
        <begin position="781"/>
        <end position="803"/>
    </location>
</feature>
<protein>
    <submittedName>
        <fullName evidence="8">MMPL family transporter</fullName>
    </submittedName>
</protein>
<dbReference type="PANTHER" id="PTHR33406">
    <property type="entry name" value="MEMBRANE PROTEIN MJ1562-RELATED"/>
    <property type="match status" value="1"/>
</dbReference>
<evidence type="ECO:0000256" key="2">
    <source>
        <dbReference type="ARBA" id="ARBA00022475"/>
    </source>
</evidence>
<feature type="transmembrane region" description="Helical" evidence="6">
    <location>
        <begin position="741"/>
        <end position="760"/>
    </location>
</feature>
<reference evidence="8 9" key="1">
    <citation type="submission" date="2020-02" db="EMBL/GenBank/DDBJ databases">
        <title>Balneolaceae bacterium YR4-1, complete genome.</title>
        <authorList>
            <person name="Li Y."/>
            <person name="Wu S."/>
        </authorList>
    </citation>
    <scope>NUCLEOTIDE SEQUENCE [LARGE SCALE GENOMIC DNA]</scope>
    <source>
        <strain evidence="8 9">YR4-1</strain>
    </source>
</reference>
<keyword evidence="9" id="KW-1185">Reference proteome</keyword>
<feature type="domain" description="SSD" evidence="7">
    <location>
        <begin position="303"/>
        <end position="431"/>
    </location>
</feature>
<keyword evidence="2" id="KW-1003">Cell membrane</keyword>
<evidence type="ECO:0000313" key="8">
    <source>
        <dbReference type="EMBL" id="NGP76545.1"/>
    </source>
</evidence>
<dbReference type="SUPFAM" id="SSF82866">
    <property type="entry name" value="Multidrug efflux transporter AcrB transmembrane domain"/>
    <property type="match status" value="2"/>
</dbReference>
<feature type="transmembrane region" description="Helical" evidence="6">
    <location>
        <begin position="380"/>
        <end position="400"/>
    </location>
</feature>
<dbReference type="AlphaFoldDB" id="A0A6M1T3J0"/>
<feature type="transmembrane region" description="Helical" evidence="6">
    <location>
        <begin position="464"/>
        <end position="483"/>
    </location>
</feature>
<evidence type="ECO:0000256" key="6">
    <source>
        <dbReference type="SAM" id="Phobius"/>
    </source>
</evidence>
<gene>
    <name evidence="8" type="ORF">G3570_07870</name>
</gene>
<name>A0A6M1T3J0_9BACT</name>
<feature type="transmembrane region" description="Helical" evidence="6">
    <location>
        <begin position="332"/>
        <end position="354"/>
    </location>
</feature>
<evidence type="ECO:0000259" key="7">
    <source>
        <dbReference type="PROSITE" id="PS50156"/>
    </source>
</evidence>
<comment type="caution">
    <text evidence="8">The sequence shown here is derived from an EMBL/GenBank/DDBJ whole genome shotgun (WGS) entry which is preliminary data.</text>
</comment>
<dbReference type="Gene3D" id="1.20.1640.10">
    <property type="entry name" value="Multidrug efflux transporter AcrB transmembrane domain"/>
    <property type="match status" value="2"/>
</dbReference>
<feature type="transmembrane region" description="Helical" evidence="6">
    <location>
        <begin position="302"/>
        <end position="326"/>
    </location>
</feature>
<keyword evidence="4 6" id="KW-1133">Transmembrane helix</keyword>
<feature type="transmembrane region" description="Helical" evidence="6">
    <location>
        <begin position="406"/>
        <end position="430"/>
    </location>
</feature>
<dbReference type="Proteomes" id="UP000473278">
    <property type="component" value="Unassembled WGS sequence"/>
</dbReference>
<dbReference type="EMBL" id="JAALLT010000002">
    <property type="protein sequence ID" value="NGP76545.1"/>
    <property type="molecule type" value="Genomic_DNA"/>
</dbReference>
<evidence type="ECO:0000256" key="5">
    <source>
        <dbReference type="ARBA" id="ARBA00023136"/>
    </source>
</evidence>
<feature type="transmembrane region" description="Helical" evidence="6">
    <location>
        <begin position="711"/>
        <end position="729"/>
    </location>
</feature>
<dbReference type="PANTHER" id="PTHR33406:SF13">
    <property type="entry name" value="MEMBRANE PROTEIN YDFJ"/>
    <property type="match status" value="1"/>
</dbReference>
<evidence type="ECO:0000313" key="9">
    <source>
        <dbReference type="Proteomes" id="UP000473278"/>
    </source>
</evidence>
<feature type="domain" description="SSD" evidence="7">
    <location>
        <begin position="712"/>
        <end position="831"/>
    </location>
</feature>
<feature type="transmembrane region" description="Helical" evidence="6">
    <location>
        <begin position="686"/>
        <end position="704"/>
    </location>
</feature>
<keyword evidence="5 6" id="KW-0472">Membrane</keyword>
<dbReference type="InterPro" id="IPR000731">
    <property type="entry name" value="SSD"/>
</dbReference>